<evidence type="ECO:0000256" key="1">
    <source>
        <dbReference type="ARBA" id="ARBA00022553"/>
    </source>
</evidence>
<dbReference type="CDD" id="cd00060">
    <property type="entry name" value="FHA"/>
    <property type="match status" value="1"/>
</dbReference>
<evidence type="ECO:0000256" key="2">
    <source>
        <dbReference type="SAM" id="MobiDB-lite"/>
    </source>
</evidence>
<evidence type="ECO:0000313" key="5">
    <source>
        <dbReference type="Proteomes" id="UP000530928"/>
    </source>
</evidence>
<feature type="compositionally biased region" description="Low complexity" evidence="2">
    <location>
        <begin position="230"/>
        <end position="242"/>
    </location>
</feature>
<feature type="compositionally biased region" description="Gly residues" evidence="2">
    <location>
        <begin position="397"/>
        <end position="406"/>
    </location>
</feature>
<proteinExistence type="predicted"/>
<evidence type="ECO:0000313" key="4">
    <source>
        <dbReference type="EMBL" id="MBA2896094.1"/>
    </source>
</evidence>
<accession>A0A7W0HUF2</accession>
<dbReference type="InterPro" id="IPR008984">
    <property type="entry name" value="SMAD_FHA_dom_sf"/>
</dbReference>
<feature type="compositionally biased region" description="Gly residues" evidence="2">
    <location>
        <begin position="428"/>
        <end position="438"/>
    </location>
</feature>
<dbReference type="AlphaFoldDB" id="A0A7W0HUF2"/>
<feature type="domain" description="FHA" evidence="3">
    <location>
        <begin position="528"/>
        <end position="585"/>
    </location>
</feature>
<protein>
    <recommendedName>
        <fullName evidence="3">FHA domain-containing protein</fullName>
    </recommendedName>
</protein>
<feature type="compositionally biased region" description="Gly residues" evidence="2">
    <location>
        <begin position="273"/>
        <end position="312"/>
    </location>
</feature>
<organism evidence="4 5">
    <name type="scientific">Nonomuraea soli</name>
    <dbReference type="NCBI Taxonomy" id="1032476"/>
    <lineage>
        <taxon>Bacteria</taxon>
        <taxon>Bacillati</taxon>
        <taxon>Actinomycetota</taxon>
        <taxon>Actinomycetes</taxon>
        <taxon>Streptosporangiales</taxon>
        <taxon>Streptosporangiaceae</taxon>
        <taxon>Nonomuraea</taxon>
    </lineage>
</organism>
<keyword evidence="1" id="KW-0597">Phosphoprotein</keyword>
<dbReference type="PROSITE" id="PS50006">
    <property type="entry name" value="FHA_DOMAIN"/>
    <property type="match status" value="1"/>
</dbReference>
<dbReference type="InterPro" id="IPR000253">
    <property type="entry name" value="FHA_dom"/>
</dbReference>
<evidence type="ECO:0000259" key="3">
    <source>
        <dbReference type="PROSITE" id="PS50006"/>
    </source>
</evidence>
<keyword evidence="5" id="KW-1185">Reference proteome</keyword>
<dbReference type="Proteomes" id="UP000530928">
    <property type="component" value="Unassembled WGS sequence"/>
</dbReference>
<feature type="compositionally biased region" description="Gly residues" evidence="2">
    <location>
        <begin position="328"/>
        <end position="354"/>
    </location>
</feature>
<sequence>MTDQGFGVVRPLPGNGLVAHMGGLLLVCDAGEAGTDLLQALRETAAGGGDGRALARRVAQILDRSVAGNPATCAVAWPSGGGVAVMVSGEAVAVVRAGDGEHRLAGRDALLTWTDRLFKGPIQTVELSLPGAGQPHPAMRLDDGVVFGGGLVVEVGEQTSRPAPASGERPSGAQPASSYPLTMDLPPTGVFEDPDLLPKKDRQQPAAPYPWPSDGPERQPASGPIGVPDQHGPGSGPQLPGSGPQGPGLPGSGPQGPGLPGSGPQGPGPLGPHGPGSHGPGSHGPGSQGPGSQGPGSHGPQGPGGSGGLGPGGPGPGGPGPGGPGGPGPGGSGPGGPGPGGSGGPGQQGPGQLGPLGPASGPMPPLGPPSGPMPPVGPPSGQAGPDYNPDYGSDYGPMGGQPGGPMSGPMPGPMGPGPQPPSGPQGPGPLGGPEGPGGRHLQSVPPQGNGTAPDALPYDQGEESADGKPLVYGVDCKNDHFNDPRLPYCASCGVALVQRTLVPYKGPRPALGVLILDDGTALPLESDYLLGRDPDRAPEVAGGTARPAKVTSPDGSVSRRHLRVALDGWDVNLVDLGSVNGTQIQPPGDPNFYDIPPNEPVTITPGTTVRIGVSRTMRFESRRP</sequence>
<dbReference type="EMBL" id="JACDUR010000008">
    <property type="protein sequence ID" value="MBA2896094.1"/>
    <property type="molecule type" value="Genomic_DNA"/>
</dbReference>
<reference evidence="4 5" key="1">
    <citation type="submission" date="2020-07" db="EMBL/GenBank/DDBJ databases">
        <title>Genomic Encyclopedia of Type Strains, Phase IV (KMG-IV): sequencing the most valuable type-strain genomes for metagenomic binning, comparative biology and taxonomic classification.</title>
        <authorList>
            <person name="Goeker M."/>
        </authorList>
    </citation>
    <scope>NUCLEOTIDE SEQUENCE [LARGE SCALE GENOMIC DNA]</scope>
    <source>
        <strain evidence="4 5">DSM 45533</strain>
    </source>
</reference>
<comment type="caution">
    <text evidence="4">The sequence shown here is derived from an EMBL/GenBank/DDBJ whole genome shotgun (WGS) entry which is preliminary data.</text>
</comment>
<name>A0A7W0HUF2_9ACTN</name>
<feature type="compositionally biased region" description="Pro residues" evidence="2">
    <location>
        <begin position="361"/>
        <end position="378"/>
    </location>
</feature>
<gene>
    <name evidence="4" type="ORF">HNR30_007485</name>
</gene>
<feature type="compositionally biased region" description="Gly residues" evidence="2">
    <location>
        <begin position="243"/>
        <end position="265"/>
    </location>
</feature>
<dbReference type="RefSeq" id="WP_312894916.1">
    <property type="nucleotide sequence ID" value="NZ_BAABAM010000007.1"/>
</dbReference>
<feature type="compositionally biased region" description="Pro residues" evidence="2">
    <location>
        <begin position="408"/>
        <end position="427"/>
    </location>
</feature>
<feature type="region of interest" description="Disordered" evidence="2">
    <location>
        <begin position="159"/>
        <end position="466"/>
    </location>
</feature>
<feature type="compositionally biased region" description="Pro residues" evidence="2">
    <location>
        <begin position="313"/>
        <end position="327"/>
    </location>
</feature>
<dbReference type="SUPFAM" id="SSF49879">
    <property type="entry name" value="SMAD/FHA domain"/>
    <property type="match status" value="1"/>
</dbReference>
<dbReference type="Pfam" id="PF00498">
    <property type="entry name" value="FHA"/>
    <property type="match status" value="1"/>
</dbReference>
<dbReference type="Gene3D" id="2.60.200.20">
    <property type="match status" value="1"/>
</dbReference>